<accession>A0A6S5Z2M7</accession>
<protein>
    <submittedName>
        <fullName evidence="1">Uncharacterized protein</fullName>
    </submittedName>
</protein>
<proteinExistence type="predicted"/>
<organism evidence="1 2">
    <name type="scientific">Aeromonas veronii</name>
    <dbReference type="NCBI Taxonomy" id="654"/>
    <lineage>
        <taxon>Bacteria</taxon>
        <taxon>Pseudomonadati</taxon>
        <taxon>Pseudomonadota</taxon>
        <taxon>Gammaproteobacteria</taxon>
        <taxon>Aeromonadales</taxon>
        <taxon>Aeromonadaceae</taxon>
        <taxon>Aeromonas</taxon>
    </lineage>
</organism>
<dbReference type="RefSeq" id="WP_051505337.1">
    <property type="nucleotide sequence ID" value="NZ_AP022038.1"/>
</dbReference>
<reference evidence="1 2" key="1">
    <citation type="submission" date="2019-12" db="EMBL/GenBank/DDBJ databases">
        <title>complete genome sequences of Aeromonas veronii str. WP3-W19-ESBL-03 isolated from wastewater treatment plant effluent.</title>
        <authorList>
            <person name="Sekizuka T."/>
            <person name="Itokawa K."/>
            <person name="Yatsu K."/>
            <person name="Inamine Y."/>
            <person name="Kuroda M."/>
        </authorList>
    </citation>
    <scope>NUCLEOTIDE SEQUENCE [LARGE SCALE GENOMIC DNA]</scope>
    <source>
        <strain evidence="1 2">WP3-W19-ESBL-03</strain>
    </source>
</reference>
<sequence>MRVAFVGLFDTGAAIGLDTSNDDNAPVRLYIAPGAAEKVVQLAAKDEYRLNFALNSVQPDHTELPLFGTHSDVGGGYLDQVEKTPIMRPYDAILKFGDDAAYKRFQAAANARLQEEAIPLYKGYAKDSSQIKPTISSFSVVSKSDAPMVGYVANAIMTRTVKPELQLLAGHLMQTIAQESGSPLPPPV</sequence>
<dbReference type="Proteomes" id="UP000515442">
    <property type="component" value="Chromosome"/>
</dbReference>
<dbReference type="AlphaFoldDB" id="A0A6S5Z2M7"/>
<name>A0A6S5Z2M7_AERVE</name>
<gene>
    <name evidence="1" type="ORF">WP3W19E03_00730</name>
</gene>
<evidence type="ECO:0000313" key="2">
    <source>
        <dbReference type="Proteomes" id="UP000515442"/>
    </source>
</evidence>
<evidence type="ECO:0000313" key="1">
    <source>
        <dbReference type="EMBL" id="BBR37548.1"/>
    </source>
</evidence>
<dbReference type="EMBL" id="AP022038">
    <property type="protein sequence ID" value="BBR37548.1"/>
    <property type="molecule type" value="Genomic_DNA"/>
</dbReference>